<feature type="chain" id="PRO_5047383419" description="Intracellular proteinase inhibitor BsuPI domain-containing protein" evidence="1">
    <location>
        <begin position="21"/>
        <end position="158"/>
    </location>
</feature>
<dbReference type="Proteomes" id="UP001596990">
    <property type="component" value="Unassembled WGS sequence"/>
</dbReference>
<reference evidence="3" key="1">
    <citation type="journal article" date="2019" name="Int. J. Syst. Evol. Microbiol.">
        <title>The Global Catalogue of Microorganisms (GCM) 10K type strain sequencing project: providing services to taxonomists for standard genome sequencing and annotation.</title>
        <authorList>
            <consortium name="The Broad Institute Genomics Platform"/>
            <consortium name="The Broad Institute Genome Sequencing Center for Infectious Disease"/>
            <person name="Wu L."/>
            <person name="Ma J."/>
        </authorList>
    </citation>
    <scope>NUCLEOTIDE SEQUENCE [LARGE SCALE GENOMIC DNA]</scope>
    <source>
        <strain evidence="3">CCUG 56607</strain>
    </source>
</reference>
<feature type="signal peptide" evidence="1">
    <location>
        <begin position="1"/>
        <end position="20"/>
    </location>
</feature>
<evidence type="ECO:0000313" key="2">
    <source>
        <dbReference type="EMBL" id="MFD1021011.1"/>
    </source>
</evidence>
<name>A0ABW3L5C9_9BACI</name>
<comment type="caution">
    <text evidence="2">The sequence shown here is derived from an EMBL/GenBank/DDBJ whole genome shotgun (WGS) entry which is preliminary data.</text>
</comment>
<evidence type="ECO:0000256" key="1">
    <source>
        <dbReference type="SAM" id="SignalP"/>
    </source>
</evidence>
<keyword evidence="1" id="KW-0732">Signal</keyword>
<dbReference type="EMBL" id="JBHTKL010000006">
    <property type="protein sequence ID" value="MFD1021011.1"/>
    <property type="molecule type" value="Genomic_DNA"/>
</dbReference>
<accession>A0ABW3L5C9</accession>
<dbReference type="PROSITE" id="PS51257">
    <property type="entry name" value="PROKAR_LIPOPROTEIN"/>
    <property type="match status" value="1"/>
</dbReference>
<dbReference type="RefSeq" id="WP_386064024.1">
    <property type="nucleotide sequence ID" value="NZ_JBHTKL010000006.1"/>
</dbReference>
<evidence type="ECO:0008006" key="4">
    <source>
        <dbReference type="Google" id="ProtNLM"/>
    </source>
</evidence>
<protein>
    <recommendedName>
        <fullName evidence="4">Intracellular proteinase inhibitor BsuPI domain-containing protein</fullName>
    </recommendedName>
</protein>
<keyword evidence="3" id="KW-1185">Reference proteome</keyword>
<evidence type="ECO:0000313" key="3">
    <source>
        <dbReference type="Proteomes" id="UP001596990"/>
    </source>
</evidence>
<organism evidence="2 3">
    <name type="scientific">Thalassobacillus hwangdonensis</name>
    <dbReference type="NCBI Taxonomy" id="546108"/>
    <lineage>
        <taxon>Bacteria</taxon>
        <taxon>Bacillati</taxon>
        <taxon>Bacillota</taxon>
        <taxon>Bacilli</taxon>
        <taxon>Bacillales</taxon>
        <taxon>Bacillaceae</taxon>
        <taxon>Thalassobacillus</taxon>
    </lineage>
</organism>
<gene>
    <name evidence="2" type="ORF">ACFQ2J_17615</name>
</gene>
<sequence>MRMRLLIAILFIFALTGCIAEDYDVGVPTAHFKTDTHLDIGAQNVQLTEANIDWSSSSGEVDEKVADIEAFGLSQEEIEVFAEQEASIHFTPNKENGGDIWTDPVITAALWKNGEQIEIDLNESREFQLPQDLGNYVLEVTFTDESNTSQYVGNMVVQ</sequence>
<proteinExistence type="predicted"/>